<dbReference type="AlphaFoldDB" id="A0A917BN61"/>
<dbReference type="Proteomes" id="UP000606044">
    <property type="component" value="Unassembled WGS sequence"/>
</dbReference>
<evidence type="ECO:0000313" key="1">
    <source>
        <dbReference type="EMBL" id="GGF52605.1"/>
    </source>
</evidence>
<keyword evidence="2" id="KW-1185">Reference proteome</keyword>
<accession>A0A917BN61</accession>
<reference evidence="1" key="2">
    <citation type="submission" date="2020-09" db="EMBL/GenBank/DDBJ databases">
        <authorList>
            <person name="Sun Q."/>
            <person name="Sedlacek I."/>
        </authorList>
    </citation>
    <scope>NUCLEOTIDE SEQUENCE</scope>
    <source>
        <strain evidence="1">CCM 7897</strain>
    </source>
</reference>
<gene>
    <name evidence="1" type="ORF">GCM10007301_10110</name>
</gene>
<sequence length="121" mass="13652">MLRALGVIFVFLMLGLAVQLRHLQTMPIGTGESQGSPDGRYVASVMDYTERHFFTGEPRNWFEFEIEGPGFSYRQTGTPIPGPYFGSRSSYSVIHWEPDSSAVRFVFPGAELRFKVGPQEK</sequence>
<organism evidence="1 2">
    <name type="scientific">Azorhizobium oxalatiphilum</name>
    <dbReference type="NCBI Taxonomy" id="980631"/>
    <lineage>
        <taxon>Bacteria</taxon>
        <taxon>Pseudomonadati</taxon>
        <taxon>Pseudomonadota</taxon>
        <taxon>Alphaproteobacteria</taxon>
        <taxon>Hyphomicrobiales</taxon>
        <taxon>Xanthobacteraceae</taxon>
        <taxon>Azorhizobium</taxon>
    </lineage>
</organism>
<proteinExistence type="predicted"/>
<dbReference type="EMBL" id="BMCT01000001">
    <property type="protein sequence ID" value="GGF52605.1"/>
    <property type="molecule type" value="Genomic_DNA"/>
</dbReference>
<reference evidence="1" key="1">
    <citation type="journal article" date="2014" name="Int. J. Syst. Evol. Microbiol.">
        <title>Complete genome sequence of Corynebacterium casei LMG S-19264T (=DSM 44701T), isolated from a smear-ripened cheese.</title>
        <authorList>
            <consortium name="US DOE Joint Genome Institute (JGI-PGF)"/>
            <person name="Walter F."/>
            <person name="Albersmeier A."/>
            <person name="Kalinowski J."/>
            <person name="Ruckert C."/>
        </authorList>
    </citation>
    <scope>NUCLEOTIDE SEQUENCE</scope>
    <source>
        <strain evidence="1">CCM 7897</strain>
    </source>
</reference>
<protein>
    <submittedName>
        <fullName evidence="1">Uncharacterized protein</fullName>
    </submittedName>
</protein>
<evidence type="ECO:0000313" key="2">
    <source>
        <dbReference type="Proteomes" id="UP000606044"/>
    </source>
</evidence>
<comment type="caution">
    <text evidence="1">The sequence shown here is derived from an EMBL/GenBank/DDBJ whole genome shotgun (WGS) entry which is preliminary data.</text>
</comment>
<name>A0A917BN61_9HYPH</name>